<dbReference type="NCBIfam" id="TIGR01509">
    <property type="entry name" value="HAD-SF-IA-v3"/>
    <property type="match status" value="1"/>
</dbReference>
<protein>
    <submittedName>
        <fullName evidence="1">Uncharacterized protein</fullName>
    </submittedName>
</protein>
<dbReference type="SFLD" id="SFLDS00003">
    <property type="entry name" value="Haloacid_Dehalogenase"/>
    <property type="match status" value="1"/>
</dbReference>
<dbReference type="AlphaFoldDB" id="A0A9Q8Z550"/>
<keyword evidence="2" id="KW-1185">Reference proteome</keyword>
<dbReference type="OrthoDB" id="2107174at2759"/>
<dbReference type="VEuPathDB" id="FungiDB:yc1106_03458"/>
<dbReference type="GO" id="GO:0016791">
    <property type="term" value="F:phosphatase activity"/>
    <property type="evidence" value="ECO:0007669"/>
    <property type="project" value="UniProtKB-ARBA"/>
</dbReference>
<accession>A0A9Q8Z550</accession>
<dbReference type="PANTHER" id="PTHR42896">
    <property type="entry name" value="XYLULOSE-1,5-BISPHOSPHATE (XUBP) PHOSPHATASE"/>
    <property type="match status" value="1"/>
</dbReference>
<dbReference type="InterPro" id="IPR006439">
    <property type="entry name" value="HAD-SF_hydro_IA"/>
</dbReference>
<dbReference type="Pfam" id="PF13419">
    <property type="entry name" value="HAD_2"/>
    <property type="match status" value="1"/>
</dbReference>
<dbReference type="InterPro" id="IPR041492">
    <property type="entry name" value="HAD_2"/>
</dbReference>
<dbReference type="Proteomes" id="UP001056012">
    <property type="component" value="Chromosome 2"/>
</dbReference>
<sequence length="257" mass="28381">MYPAIAPLTHVQAKYIMLDCDNTLVQSERYAFEACADLTNEVLAKHNIDAKYTAETLLEDFVGHNFRGMLNGLQKKHNFQMPPEEMDDYVQQELGAVTRKLSQKAVACPGVPEQLAWLKEQGYPMSVVSTSAKSRVVASIEKAGIDHFFPNEHVYSAATSLNPPSSKPDPKIYLYAAEQLGVKPSEAVTVEDSKSGATAAMRAGIPCIGYVGIYGIEEGKEKMDEMAKLLAEETKCAAIMYDWKDFPECLKKVEASM</sequence>
<dbReference type="InterPro" id="IPR023214">
    <property type="entry name" value="HAD_sf"/>
</dbReference>
<dbReference type="Gene3D" id="1.10.150.240">
    <property type="entry name" value="Putative phosphatase, domain 2"/>
    <property type="match status" value="1"/>
</dbReference>
<dbReference type="SFLD" id="SFLDG01129">
    <property type="entry name" value="C1.5:_HAD__Beta-PGM__Phosphata"/>
    <property type="match status" value="1"/>
</dbReference>
<dbReference type="InterPro" id="IPR044999">
    <property type="entry name" value="CbbY-like"/>
</dbReference>
<dbReference type="Gene3D" id="3.40.50.1000">
    <property type="entry name" value="HAD superfamily/HAD-like"/>
    <property type="match status" value="1"/>
</dbReference>
<gene>
    <name evidence="1" type="ORF">yc1106_03458</name>
</gene>
<organism evidence="1 2">
    <name type="scientific">Curvularia clavata</name>
    <dbReference type="NCBI Taxonomy" id="95742"/>
    <lineage>
        <taxon>Eukaryota</taxon>
        <taxon>Fungi</taxon>
        <taxon>Dikarya</taxon>
        <taxon>Ascomycota</taxon>
        <taxon>Pezizomycotina</taxon>
        <taxon>Dothideomycetes</taxon>
        <taxon>Pleosporomycetidae</taxon>
        <taxon>Pleosporales</taxon>
        <taxon>Pleosporineae</taxon>
        <taxon>Pleosporaceae</taxon>
        <taxon>Curvularia</taxon>
    </lineage>
</organism>
<dbReference type="PRINTS" id="PR00413">
    <property type="entry name" value="HADHALOGNASE"/>
</dbReference>
<dbReference type="PANTHER" id="PTHR42896:SF2">
    <property type="entry name" value="CBBY-LIKE PROTEIN"/>
    <property type="match status" value="1"/>
</dbReference>
<evidence type="ECO:0000313" key="1">
    <source>
        <dbReference type="EMBL" id="USP76184.1"/>
    </source>
</evidence>
<dbReference type="InterPro" id="IPR023198">
    <property type="entry name" value="PGP-like_dom2"/>
</dbReference>
<evidence type="ECO:0000313" key="2">
    <source>
        <dbReference type="Proteomes" id="UP001056012"/>
    </source>
</evidence>
<reference evidence="1" key="1">
    <citation type="submission" date="2021-12" db="EMBL/GenBank/DDBJ databases">
        <title>Curvularia clavata genome.</title>
        <authorList>
            <person name="Cao Y."/>
        </authorList>
    </citation>
    <scope>NUCLEOTIDE SEQUENCE</scope>
    <source>
        <strain evidence="1">Yc1106</strain>
    </source>
</reference>
<dbReference type="InterPro" id="IPR036412">
    <property type="entry name" value="HAD-like_sf"/>
</dbReference>
<dbReference type="EMBL" id="CP089275">
    <property type="protein sequence ID" value="USP76184.1"/>
    <property type="molecule type" value="Genomic_DNA"/>
</dbReference>
<name>A0A9Q8Z550_CURCL</name>
<proteinExistence type="predicted"/>
<dbReference type="SUPFAM" id="SSF56784">
    <property type="entry name" value="HAD-like"/>
    <property type="match status" value="1"/>
</dbReference>